<evidence type="ECO:0000313" key="3">
    <source>
        <dbReference type="Proteomes" id="UP000597877"/>
    </source>
</evidence>
<gene>
    <name evidence="2" type="ORF">H8S00_00700</name>
</gene>
<feature type="transmembrane region" description="Helical" evidence="1">
    <location>
        <begin position="225"/>
        <end position="241"/>
    </location>
</feature>
<evidence type="ECO:0000256" key="1">
    <source>
        <dbReference type="SAM" id="Phobius"/>
    </source>
</evidence>
<proteinExistence type="predicted"/>
<feature type="transmembrane region" description="Helical" evidence="1">
    <location>
        <begin position="247"/>
        <end position="263"/>
    </location>
</feature>
<feature type="transmembrane region" description="Helical" evidence="1">
    <location>
        <begin position="198"/>
        <end position="216"/>
    </location>
</feature>
<dbReference type="RefSeq" id="WP_118589175.1">
    <property type="nucleotide sequence ID" value="NZ_JACOOZ010000001.1"/>
</dbReference>
<reference evidence="2 3" key="1">
    <citation type="submission" date="2020-08" db="EMBL/GenBank/DDBJ databases">
        <title>Genome public.</title>
        <authorList>
            <person name="Liu C."/>
            <person name="Sun Q."/>
        </authorList>
    </citation>
    <scope>NUCLEOTIDE SEQUENCE [LARGE SCALE GENOMIC DNA]</scope>
    <source>
        <strain evidence="2 3">BX4</strain>
    </source>
</reference>
<evidence type="ECO:0000313" key="2">
    <source>
        <dbReference type="EMBL" id="MBC5666521.1"/>
    </source>
</evidence>
<dbReference type="EMBL" id="JACOOZ010000001">
    <property type="protein sequence ID" value="MBC5666521.1"/>
    <property type="molecule type" value="Genomic_DNA"/>
</dbReference>
<dbReference type="Proteomes" id="UP000597877">
    <property type="component" value="Unassembled WGS sequence"/>
</dbReference>
<keyword evidence="1" id="KW-0812">Transmembrane</keyword>
<organism evidence="2 3">
    <name type="scientific">Eubacterium segne</name>
    <dbReference type="NCBI Taxonomy" id="2763045"/>
    <lineage>
        <taxon>Bacteria</taxon>
        <taxon>Bacillati</taxon>
        <taxon>Bacillota</taxon>
        <taxon>Clostridia</taxon>
        <taxon>Eubacteriales</taxon>
        <taxon>Eubacteriaceae</taxon>
        <taxon>Eubacterium</taxon>
    </lineage>
</organism>
<name>A0ABR7EYU2_9FIRM</name>
<feature type="transmembrane region" description="Helical" evidence="1">
    <location>
        <begin position="393"/>
        <end position="417"/>
    </location>
</feature>
<feature type="transmembrane region" description="Helical" evidence="1">
    <location>
        <begin position="15"/>
        <end position="39"/>
    </location>
</feature>
<feature type="transmembrane region" description="Helical" evidence="1">
    <location>
        <begin position="275"/>
        <end position="292"/>
    </location>
</feature>
<dbReference type="PROSITE" id="PS51257">
    <property type="entry name" value="PROKAR_LIPOPROTEIN"/>
    <property type="match status" value="1"/>
</dbReference>
<feature type="transmembrane region" description="Helical" evidence="1">
    <location>
        <begin position="143"/>
        <end position="167"/>
    </location>
</feature>
<accession>A0ABR7EYU2</accession>
<keyword evidence="1" id="KW-0472">Membrane</keyword>
<keyword evidence="3" id="KW-1185">Reference proteome</keyword>
<keyword evidence="1" id="KW-1133">Transmembrane helix</keyword>
<feature type="transmembrane region" description="Helical" evidence="1">
    <location>
        <begin position="338"/>
        <end position="358"/>
    </location>
</feature>
<sequence length="432" mass="50017">MNNKRMNELNIKGKIALVAILLILSCLVGYMLLVMAYGIPTDYMKGNMSESAGIIKTEGRYFRTMNRENSQLDNYTDSLMLLTASHPTTENAWKGAINVSRYYRSDKKPDEVLVDNYLGKGKGYSEVQYSRYWHGYLVFLKPLIALFDYGTIRYLLMFLQIGLFALLVSKSSTINKRLIFPIIFLWIFLNPVSTMMSLQFGSVTIITFCAMLFILCKSRKWQENLFLWNIFFMFVGIITSYMDLLTFPLITLGVPLTLWVCMYQRDKVKGDIMNIVEKSFFWAVGYGGMWALKWLLGSIITGQNIIRNAFDTIEVRTSSSAAKEKINFVNVLYREFKASYQIGVVIALIILIVIFVITLYKTRHIKVNNIIPYAIMACYPIAWYVLIQNHSYIHYWFAYRELAISVFAVSLCIMMLMRKENYGQDCSFNTML</sequence>
<protein>
    <recommendedName>
        <fullName evidence="4">DUF2142 domain-containing protein</fullName>
    </recommendedName>
</protein>
<feature type="transmembrane region" description="Helical" evidence="1">
    <location>
        <begin position="174"/>
        <end position="192"/>
    </location>
</feature>
<comment type="caution">
    <text evidence="2">The sequence shown here is derived from an EMBL/GenBank/DDBJ whole genome shotgun (WGS) entry which is preliminary data.</text>
</comment>
<feature type="transmembrane region" description="Helical" evidence="1">
    <location>
        <begin position="370"/>
        <end position="387"/>
    </location>
</feature>
<evidence type="ECO:0008006" key="4">
    <source>
        <dbReference type="Google" id="ProtNLM"/>
    </source>
</evidence>